<sequence>MKLIFTALLCLFSLQAAEKPNVIFFAVDDMNDWIGPMGSKMAKTPNMDRLAKMGVTFTNAHTSGVYCAPSRTAIFTGRNATTSGCYTDQIYFHNHPDYIPLHMAFNKGGYNTYGVGKLFHHPTGHIDPRGWTEFHLRTEDQRKNGWPVETWGYEAPMPAQVPASKFNQVDKKWKGRPFMEVGAIPNDKEDEIVDTLRTKWACDIISKKHDKPFFMALGLYAPHFPNYAPQRFFDMYPLESIKHGPWKEGDLDDIPQPERKKKLARKKGIHDKLIELGIVESTIQGYLASISYADSNLGRVLDALENSPNKDNTIIVFWSDHGYAQGEKGNWGKHTMWQRTTNVPFIWAGPGIAKGKTTSYTSVLIDMYPTLTDLCGITPDKGLDGKSLKNILAKPANSPERTVFVPYTEPKSYTVINEKWRYIKYKEGGEELYNHSKDFHEWNNLADNPEYKAIKEEMITHGPKKFAPIGMNKKKLKLVLKGDSYEWIKK</sequence>
<proteinExistence type="inferred from homology"/>
<keyword evidence="4 7" id="KW-0732">Signal</keyword>
<feature type="domain" description="Sulfatase N-terminal" evidence="8">
    <location>
        <begin position="20"/>
        <end position="377"/>
    </location>
</feature>
<accession>A6DSG8</accession>
<feature type="signal peptide" evidence="7">
    <location>
        <begin position="1"/>
        <end position="18"/>
    </location>
</feature>
<dbReference type="CDD" id="cd16030">
    <property type="entry name" value="iduronate-2-sulfatase"/>
    <property type="match status" value="1"/>
</dbReference>
<dbReference type="OrthoDB" id="236884at2"/>
<evidence type="ECO:0000256" key="2">
    <source>
        <dbReference type="ARBA" id="ARBA00008779"/>
    </source>
</evidence>
<protein>
    <submittedName>
        <fullName evidence="9">Iduronate sulfatase</fullName>
    </submittedName>
</protein>
<dbReference type="Proteomes" id="UP000004947">
    <property type="component" value="Unassembled WGS sequence"/>
</dbReference>
<dbReference type="eggNOG" id="COG3119">
    <property type="taxonomic scope" value="Bacteria"/>
</dbReference>
<evidence type="ECO:0000256" key="4">
    <source>
        <dbReference type="ARBA" id="ARBA00022729"/>
    </source>
</evidence>
<keyword evidence="10" id="KW-1185">Reference proteome</keyword>
<evidence type="ECO:0000256" key="7">
    <source>
        <dbReference type="SAM" id="SignalP"/>
    </source>
</evidence>
<dbReference type="GO" id="GO:0004423">
    <property type="term" value="F:iduronate-2-sulfatase activity"/>
    <property type="evidence" value="ECO:0007669"/>
    <property type="project" value="InterPro"/>
</dbReference>
<evidence type="ECO:0000256" key="5">
    <source>
        <dbReference type="ARBA" id="ARBA00022801"/>
    </source>
</evidence>
<evidence type="ECO:0000259" key="8">
    <source>
        <dbReference type="Pfam" id="PF00884"/>
    </source>
</evidence>
<dbReference type="SUPFAM" id="SSF53649">
    <property type="entry name" value="Alkaline phosphatase-like"/>
    <property type="match status" value="1"/>
</dbReference>
<evidence type="ECO:0000256" key="6">
    <source>
        <dbReference type="ARBA" id="ARBA00022837"/>
    </source>
</evidence>
<dbReference type="Gene3D" id="3.40.720.10">
    <property type="entry name" value="Alkaline Phosphatase, subunit A"/>
    <property type="match status" value="1"/>
</dbReference>
<gene>
    <name evidence="9" type="ORF">LNTAR_09776</name>
</gene>
<dbReference type="Pfam" id="PF00884">
    <property type="entry name" value="Sulfatase"/>
    <property type="match status" value="1"/>
</dbReference>
<dbReference type="PANTHER" id="PTHR45953:SF1">
    <property type="entry name" value="IDURONATE 2-SULFATASE"/>
    <property type="match status" value="1"/>
</dbReference>
<dbReference type="STRING" id="313628.LNTAR_09776"/>
<dbReference type="GO" id="GO:0005737">
    <property type="term" value="C:cytoplasm"/>
    <property type="evidence" value="ECO:0007669"/>
    <property type="project" value="TreeGrafter"/>
</dbReference>
<keyword evidence="5" id="KW-0378">Hydrolase</keyword>
<reference evidence="9 10" key="1">
    <citation type="journal article" date="2010" name="J. Bacteriol.">
        <title>Genome sequence of Lentisphaera araneosa HTCC2155T, the type species of the order Lentisphaerales in the phylum Lentisphaerae.</title>
        <authorList>
            <person name="Thrash J.C."/>
            <person name="Cho J.C."/>
            <person name="Vergin K.L."/>
            <person name="Morris R.M."/>
            <person name="Giovannoni S.J."/>
        </authorList>
    </citation>
    <scope>NUCLEOTIDE SEQUENCE [LARGE SCALE GENOMIC DNA]</scope>
    <source>
        <strain evidence="9 10">HTCC2155</strain>
    </source>
</reference>
<feature type="chain" id="PRO_5002691409" evidence="7">
    <location>
        <begin position="19"/>
        <end position="490"/>
    </location>
</feature>
<evidence type="ECO:0000256" key="3">
    <source>
        <dbReference type="ARBA" id="ARBA00022723"/>
    </source>
</evidence>
<dbReference type="InterPro" id="IPR000917">
    <property type="entry name" value="Sulfatase_N"/>
</dbReference>
<organism evidence="9 10">
    <name type="scientific">Lentisphaera araneosa HTCC2155</name>
    <dbReference type="NCBI Taxonomy" id="313628"/>
    <lineage>
        <taxon>Bacteria</taxon>
        <taxon>Pseudomonadati</taxon>
        <taxon>Lentisphaerota</taxon>
        <taxon>Lentisphaeria</taxon>
        <taxon>Lentisphaerales</taxon>
        <taxon>Lentisphaeraceae</taxon>
        <taxon>Lentisphaera</taxon>
    </lineage>
</organism>
<evidence type="ECO:0000313" key="9">
    <source>
        <dbReference type="EMBL" id="EDM25413.1"/>
    </source>
</evidence>
<dbReference type="GO" id="GO:0046872">
    <property type="term" value="F:metal ion binding"/>
    <property type="evidence" value="ECO:0007669"/>
    <property type="project" value="UniProtKB-KW"/>
</dbReference>
<evidence type="ECO:0000256" key="1">
    <source>
        <dbReference type="ARBA" id="ARBA00001913"/>
    </source>
</evidence>
<dbReference type="EMBL" id="ABCK01000030">
    <property type="protein sequence ID" value="EDM25413.1"/>
    <property type="molecule type" value="Genomic_DNA"/>
</dbReference>
<keyword evidence="6" id="KW-0106">Calcium</keyword>
<comment type="similarity">
    <text evidence="2">Belongs to the sulfatase family.</text>
</comment>
<name>A6DSG8_9BACT</name>
<keyword evidence="3" id="KW-0479">Metal-binding</keyword>
<comment type="cofactor">
    <cofactor evidence="1">
        <name>Ca(2+)</name>
        <dbReference type="ChEBI" id="CHEBI:29108"/>
    </cofactor>
</comment>
<comment type="caution">
    <text evidence="9">The sequence shown here is derived from an EMBL/GenBank/DDBJ whole genome shotgun (WGS) entry which is preliminary data.</text>
</comment>
<evidence type="ECO:0000313" key="10">
    <source>
        <dbReference type="Proteomes" id="UP000004947"/>
    </source>
</evidence>
<dbReference type="RefSeq" id="WP_007280777.1">
    <property type="nucleotide sequence ID" value="NZ_ABCK01000030.1"/>
</dbReference>
<dbReference type="InterPro" id="IPR035874">
    <property type="entry name" value="IDS"/>
</dbReference>
<dbReference type="AlphaFoldDB" id="A6DSG8"/>
<dbReference type="PANTHER" id="PTHR45953">
    <property type="entry name" value="IDURONATE 2-SULFATASE"/>
    <property type="match status" value="1"/>
</dbReference>
<dbReference type="InterPro" id="IPR017850">
    <property type="entry name" value="Alkaline_phosphatase_core_sf"/>
</dbReference>